<reference evidence="1 2" key="1">
    <citation type="journal article" date="2016" name="Front. Microbiol.">
        <title>Comparative Genomics Analysis of Streptomyces Species Reveals Their Adaptation to the Marine Environment and Their Diversity at the Genomic Level.</title>
        <authorList>
            <person name="Tian X."/>
            <person name="Zhang Z."/>
            <person name="Yang T."/>
            <person name="Chen M."/>
            <person name="Li J."/>
            <person name="Chen F."/>
            <person name="Yang J."/>
            <person name="Li W."/>
            <person name="Zhang B."/>
            <person name="Zhang Z."/>
            <person name="Wu J."/>
            <person name="Zhang C."/>
            <person name="Long L."/>
            <person name="Xiao J."/>
        </authorList>
    </citation>
    <scope>NUCLEOTIDE SEQUENCE [LARGE SCALE GENOMIC DNA]</scope>
    <source>
        <strain evidence="1 2">SCSIO M10372</strain>
    </source>
</reference>
<comment type="caution">
    <text evidence="1">The sequence shown here is derived from an EMBL/GenBank/DDBJ whole genome shotgun (WGS) entry which is preliminary data.</text>
</comment>
<protein>
    <submittedName>
        <fullName evidence="1">Uncharacterized protein</fullName>
    </submittedName>
</protein>
<proteinExistence type="predicted"/>
<gene>
    <name evidence="1" type="ORF">AN221_20530</name>
</gene>
<dbReference type="EMBL" id="LJGZ01000089">
    <property type="protein sequence ID" value="OEV18808.1"/>
    <property type="molecule type" value="Genomic_DNA"/>
</dbReference>
<evidence type="ECO:0000313" key="2">
    <source>
        <dbReference type="Proteomes" id="UP000175971"/>
    </source>
</evidence>
<dbReference type="AlphaFoldDB" id="A0A1E7LRL0"/>
<name>A0A1E7LRL0_9ACTN</name>
<accession>A0A1E7LRL0</accession>
<dbReference type="Proteomes" id="UP000175971">
    <property type="component" value="Unassembled WGS sequence"/>
</dbReference>
<organism evidence="1 2">
    <name type="scientific">Streptomyces nanshensis</name>
    <dbReference type="NCBI Taxonomy" id="518642"/>
    <lineage>
        <taxon>Bacteria</taxon>
        <taxon>Bacillati</taxon>
        <taxon>Actinomycetota</taxon>
        <taxon>Actinomycetes</taxon>
        <taxon>Kitasatosporales</taxon>
        <taxon>Streptomycetaceae</taxon>
        <taxon>Streptomyces</taxon>
    </lineage>
</organism>
<evidence type="ECO:0000313" key="1">
    <source>
        <dbReference type="EMBL" id="OEV18808.1"/>
    </source>
</evidence>
<keyword evidence="2" id="KW-1185">Reference proteome</keyword>
<sequence>MVWGSTADLAARMSLKAREEAERAGAIGTVHADAAHGTDVGVRRPSYIAERFSVATDRVTPVRSR</sequence>